<feature type="domain" description="Transposase IS204/IS1001/IS1096/IS1165 DDE" evidence="2">
    <location>
        <begin position="168"/>
        <end position="423"/>
    </location>
</feature>
<dbReference type="SUPFAM" id="SSF57783">
    <property type="entry name" value="Zinc beta-ribbon"/>
    <property type="match status" value="1"/>
</dbReference>
<dbReference type="NCBIfam" id="NF033550">
    <property type="entry name" value="transpos_ISL3"/>
    <property type="match status" value="1"/>
</dbReference>
<evidence type="ECO:0000256" key="1">
    <source>
        <dbReference type="SAM" id="MobiDB-lite"/>
    </source>
</evidence>
<evidence type="ECO:0000313" key="4">
    <source>
        <dbReference type="Proteomes" id="UP000250028"/>
    </source>
</evidence>
<dbReference type="Pfam" id="PF01610">
    <property type="entry name" value="DDE_Tnp_ISL3"/>
    <property type="match status" value="1"/>
</dbReference>
<dbReference type="Proteomes" id="UP000250028">
    <property type="component" value="Unassembled WGS sequence"/>
</dbReference>
<evidence type="ECO:0000259" key="2">
    <source>
        <dbReference type="Pfam" id="PF01610"/>
    </source>
</evidence>
<gene>
    <name evidence="3" type="ORF">SAMN04489750_3947</name>
</gene>
<dbReference type="InterPro" id="IPR047951">
    <property type="entry name" value="Transpos_ISL3"/>
</dbReference>
<keyword evidence="4" id="KW-1185">Reference proteome</keyword>
<protein>
    <submittedName>
        <fullName evidence="3">Transposase</fullName>
    </submittedName>
</protein>
<dbReference type="EMBL" id="UESZ01000003">
    <property type="protein sequence ID" value="SSA59131.1"/>
    <property type="molecule type" value="Genomic_DNA"/>
</dbReference>
<reference evidence="4" key="1">
    <citation type="submission" date="2016-10" db="EMBL/GenBank/DDBJ databases">
        <authorList>
            <person name="Varghese N."/>
            <person name="Submissions S."/>
        </authorList>
    </citation>
    <scope>NUCLEOTIDE SEQUENCE [LARGE SCALE GENOMIC DNA]</scope>
    <source>
        <strain evidence="4">DSM 22951</strain>
    </source>
</reference>
<proteinExistence type="predicted"/>
<dbReference type="AlphaFoldDB" id="A0A2Y9BP08"/>
<dbReference type="PANTHER" id="PTHR33498">
    <property type="entry name" value="TRANSPOSASE FOR INSERTION SEQUENCE ELEMENT IS1557"/>
    <property type="match status" value="1"/>
</dbReference>
<accession>A0A2Y9BP08</accession>
<dbReference type="InterPro" id="IPR002560">
    <property type="entry name" value="Transposase_DDE"/>
</dbReference>
<evidence type="ECO:0000313" key="3">
    <source>
        <dbReference type="EMBL" id="SSA59131.1"/>
    </source>
</evidence>
<name>A0A2Y9BP08_9MICO</name>
<organism evidence="3 4">
    <name type="scientific">Branchiibius hedensis</name>
    <dbReference type="NCBI Taxonomy" id="672460"/>
    <lineage>
        <taxon>Bacteria</taxon>
        <taxon>Bacillati</taxon>
        <taxon>Actinomycetota</taxon>
        <taxon>Actinomycetes</taxon>
        <taxon>Micrococcales</taxon>
        <taxon>Dermacoccaceae</taxon>
        <taxon>Branchiibius</taxon>
    </lineage>
</organism>
<sequence>MPVATARARFARPDLTTFCRLDELDLVVTGQRLEPDRAVLACRVLTPDEWCRRCGAEGAARDTVIRRLAHEPLGWRPTVLEVAVRRYRCTGCGHVWRQDTTRAAEPRSKLSRRGLRWALEALVVQHLTVTRIAEGLDVAWDTANDAVLAEGRRVLIDDPARFDGVRVIGVDEHVWRHTRRGDRYVTVIIDLTPIRDKTGPARLLDMVEGRSKEAFKTWLAARPDTWRDGIEVVAMDGFTGFKTAAAEELPDAVAVMDPFHVVRLARDALDRCRRRVQQAIHGHRGMKGDPLYAARRTLHTGAELLTDKQAARLRTLFGAEEHVEVEATWGIYQRMIAAYRHEDRHHGRELMANLIASISSGVPRALVELTTLGRTLRKRADDVLAYFDRPGTSNGPTEAINGRLEHLRGSALGFRNLTNYIARSLLETGGFRPRLHLDWDEPANPWGQPQTSSRPAAPTGPRRSCSLAFAPTFPTSSALV</sequence>
<dbReference type="PANTHER" id="PTHR33498:SF1">
    <property type="entry name" value="TRANSPOSASE FOR INSERTION SEQUENCE ELEMENT IS1557"/>
    <property type="match status" value="1"/>
</dbReference>
<feature type="region of interest" description="Disordered" evidence="1">
    <location>
        <begin position="441"/>
        <end position="464"/>
    </location>
</feature>